<accession>A0A840BYE1</accession>
<evidence type="ECO:0000256" key="2">
    <source>
        <dbReference type="ARBA" id="ARBA00023125"/>
    </source>
</evidence>
<dbReference type="PANTHER" id="PTHR43537">
    <property type="entry name" value="TRANSCRIPTIONAL REGULATOR, GNTR FAMILY"/>
    <property type="match status" value="1"/>
</dbReference>
<dbReference type="Gene3D" id="1.10.10.10">
    <property type="entry name" value="Winged helix-like DNA-binding domain superfamily/Winged helix DNA-binding domain"/>
    <property type="match status" value="1"/>
</dbReference>
<keyword evidence="1" id="KW-0805">Transcription regulation</keyword>
<dbReference type="PROSITE" id="PS50949">
    <property type="entry name" value="HTH_GNTR"/>
    <property type="match status" value="1"/>
</dbReference>
<dbReference type="InterPro" id="IPR036388">
    <property type="entry name" value="WH-like_DNA-bd_sf"/>
</dbReference>
<dbReference type="SMART" id="SM00345">
    <property type="entry name" value="HTH_GNTR"/>
    <property type="match status" value="1"/>
</dbReference>
<dbReference type="SUPFAM" id="SSF46785">
    <property type="entry name" value="Winged helix' DNA-binding domain"/>
    <property type="match status" value="1"/>
</dbReference>
<dbReference type="InterPro" id="IPR036390">
    <property type="entry name" value="WH_DNA-bd_sf"/>
</dbReference>
<reference evidence="5 6" key="1">
    <citation type="submission" date="2020-08" db="EMBL/GenBank/DDBJ databases">
        <title>Genomic Encyclopedia of Type Strains, Phase IV (KMG-IV): sequencing the most valuable type-strain genomes for metagenomic binning, comparative biology and taxonomic classification.</title>
        <authorList>
            <person name="Goeker M."/>
        </authorList>
    </citation>
    <scope>NUCLEOTIDE SEQUENCE [LARGE SCALE GENOMIC DNA]</scope>
    <source>
        <strain evidence="5 6">DSM 103737</strain>
    </source>
</reference>
<evidence type="ECO:0000313" key="5">
    <source>
        <dbReference type="EMBL" id="MBB4018551.1"/>
    </source>
</evidence>
<dbReference type="GO" id="GO:0003677">
    <property type="term" value="F:DNA binding"/>
    <property type="evidence" value="ECO:0007669"/>
    <property type="project" value="UniProtKB-KW"/>
</dbReference>
<dbReference type="EMBL" id="JACIEN010000004">
    <property type="protein sequence ID" value="MBB4018551.1"/>
    <property type="molecule type" value="Genomic_DNA"/>
</dbReference>
<feature type="domain" description="HTH gntR-type" evidence="4">
    <location>
        <begin position="29"/>
        <end position="97"/>
    </location>
</feature>
<dbReference type="InterPro" id="IPR000524">
    <property type="entry name" value="Tscrpt_reg_HTH_GntR"/>
</dbReference>
<keyword evidence="6" id="KW-1185">Reference proteome</keyword>
<dbReference type="SMART" id="SM00895">
    <property type="entry name" value="FCD"/>
    <property type="match status" value="1"/>
</dbReference>
<name>A0A840BYE1_9HYPH</name>
<evidence type="ECO:0000256" key="3">
    <source>
        <dbReference type="ARBA" id="ARBA00023163"/>
    </source>
</evidence>
<dbReference type="Pfam" id="PF00392">
    <property type="entry name" value="GntR"/>
    <property type="match status" value="1"/>
</dbReference>
<protein>
    <submittedName>
        <fullName evidence="5">DNA-binding FadR family transcriptional regulator</fullName>
    </submittedName>
</protein>
<dbReference type="AlphaFoldDB" id="A0A840BYE1"/>
<dbReference type="PRINTS" id="PR00035">
    <property type="entry name" value="HTHGNTR"/>
</dbReference>
<dbReference type="InterPro" id="IPR011711">
    <property type="entry name" value="GntR_C"/>
</dbReference>
<dbReference type="GO" id="GO:0003700">
    <property type="term" value="F:DNA-binding transcription factor activity"/>
    <property type="evidence" value="ECO:0007669"/>
    <property type="project" value="InterPro"/>
</dbReference>
<dbReference type="Pfam" id="PF07729">
    <property type="entry name" value="FCD"/>
    <property type="match status" value="1"/>
</dbReference>
<dbReference type="SUPFAM" id="SSF48008">
    <property type="entry name" value="GntR ligand-binding domain-like"/>
    <property type="match status" value="1"/>
</dbReference>
<evidence type="ECO:0000313" key="6">
    <source>
        <dbReference type="Proteomes" id="UP000577362"/>
    </source>
</evidence>
<comment type="caution">
    <text evidence="5">The sequence shown here is derived from an EMBL/GenBank/DDBJ whole genome shotgun (WGS) entry which is preliminary data.</text>
</comment>
<keyword evidence="3" id="KW-0804">Transcription</keyword>
<dbReference type="RefSeq" id="WP_246373154.1">
    <property type="nucleotide sequence ID" value="NZ_JACIEN010000004.1"/>
</dbReference>
<dbReference type="Proteomes" id="UP000577362">
    <property type="component" value="Unassembled WGS sequence"/>
</dbReference>
<dbReference type="CDD" id="cd07377">
    <property type="entry name" value="WHTH_GntR"/>
    <property type="match status" value="1"/>
</dbReference>
<dbReference type="PANTHER" id="PTHR43537:SF44">
    <property type="entry name" value="GNTR FAMILY REGULATORY PROTEIN"/>
    <property type="match status" value="1"/>
</dbReference>
<dbReference type="Gene3D" id="1.20.120.530">
    <property type="entry name" value="GntR ligand-binding domain-like"/>
    <property type="match status" value="1"/>
</dbReference>
<gene>
    <name evidence="5" type="ORF">GGR16_003598</name>
</gene>
<evidence type="ECO:0000259" key="4">
    <source>
        <dbReference type="PROSITE" id="PS50949"/>
    </source>
</evidence>
<sequence>MDERDPGRSALKAAVGVKAEEPRRIPAMRSLHQDAVDRLAGWIVAGRFDVHDPLPNETEIGAELGVSRTVVREAMRTLAAKGIVSVRRRHGTRIEPLDRWHLFDPQVIAWRLESGVTREFVNDLIDFRLGIEPYAAELAARNPDFPAAALDEAFKQMTAAAVHGEGDYHAADLVFHETILNGSRNQFLRHLVPIVANALKLSFHLSVVDMESARRALPLHRAVADAIIGHDGEGARRALTQLIESARQDIYVALSTRHLENIVHARIDRPDVPAA</sequence>
<evidence type="ECO:0000256" key="1">
    <source>
        <dbReference type="ARBA" id="ARBA00023015"/>
    </source>
</evidence>
<dbReference type="InterPro" id="IPR008920">
    <property type="entry name" value="TF_FadR/GntR_C"/>
</dbReference>
<organism evidence="5 6">
    <name type="scientific">Chelatococcus caeni</name>
    <dbReference type="NCBI Taxonomy" id="1348468"/>
    <lineage>
        <taxon>Bacteria</taxon>
        <taxon>Pseudomonadati</taxon>
        <taxon>Pseudomonadota</taxon>
        <taxon>Alphaproteobacteria</taxon>
        <taxon>Hyphomicrobiales</taxon>
        <taxon>Chelatococcaceae</taxon>
        <taxon>Chelatococcus</taxon>
    </lineage>
</organism>
<keyword evidence="2 5" id="KW-0238">DNA-binding</keyword>
<proteinExistence type="predicted"/>